<dbReference type="SUPFAM" id="SSF55785">
    <property type="entry name" value="PYP-like sensor domain (PAS domain)"/>
    <property type="match status" value="2"/>
</dbReference>
<dbReference type="PANTHER" id="PTHR33745">
    <property type="entry name" value="RSBT ANTAGONIST PROTEIN RSBS-RELATED"/>
    <property type="match status" value="1"/>
</dbReference>
<dbReference type="InterPro" id="IPR000700">
    <property type="entry name" value="PAS-assoc_C"/>
</dbReference>
<dbReference type="PROSITE" id="PS50112">
    <property type="entry name" value="PAS"/>
    <property type="match status" value="2"/>
</dbReference>
<feature type="coiled-coil region" evidence="2">
    <location>
        <begin position="170"/>
        <end position="197"/>
    </location>
</feature>
<evidence type="ECO:0000313" key="7">
    <source>
        <dbReference type="Proteomes" id="UP000309215"/>
    </source>
</evidence>
<accession>A0A4U1J3Y9</accession>
<dbReference type="InterPro" id="IPR035965">
    <property type="entry name" value="PAS-like_dom_sf"/>
</dbReference>
<evidence type="ECO:0000313" key="6">
    <source>
        <dbReference type="EMBL" id="TKD01865.1"/>
    </source>
</evidence>
<feature type="domain" description="STAS" evidence="5">
    <location>
        <begin position="456"/>
        <end position="567"/>
    </location>
</feature>
<proteinExistence type="predicted"/>
<dbReference type="OrthoDB" id="6231at2"/>
<name>A0A4U1J3Y9_9BACT</name>
<reference evidence="6 7" key="1">
    <citation type="submission" date="2019-04" db="EMBL/GenBank/DDBJ databases">
        <authorList>
            <person name="Li Y."/>
            <person name="Wang J."/>
        </authorList>
    </citation>
    <scope>NUCLEOTIDE SEQUENCE [LARGE SCALE GENOMIC DNA]</scope>
    <source>
        <strain evidence="6 7">DSM 14668</strain>
    </source>
</reference>
<dbReference type="SMART" id="SM00091">
    <property type="entry name" value="PAS"/>
    <property type="match status" value="2"/>
</dbReference>
<dbReference type="PROSITE" id="PS50113">
    <property type="entry name" value="PAC"/>
    <property type="match status" value="1"/>
</dbReference>
<evidence type="ECO:0000259" key="3">
    <source>
        <dbReference type="PROSITE" id="PS50112"/>
    </source>
</evidence>
<protein>
    <submittedName>
        <fullName evidence="6">PAS domain S-box protein</fullName>
    </submittedName>
</protein>
<feature type="domain" description="PAS" evidence="3">
    <location>
        <begin position="187"/>
        <end position="243"/>
    </location>
</feature>
<dbReference type="InterPro" id="IPR001610">
    <property type="entry name" value="PAC"/>
</dbReference>
<keyword evidence="1" id="KW-0597">Phosphoprotein</keyword>
<dbReference type="Gene3D" id="3.30.450.20">
    <property type="entry name" value="PAS domain"/>
    <property type="match status" value="2"/>
</dbReference>
<dbReference type="SMART" id="SM00086">
    <property type="entry name" value="PAC"/>
    <property type="match status" value="2"/>
</dbReference>
<evidence type="ECO:0000256" key="2">
    <source>
        <dbReference type="SAM" id="Coils"/>
    </source>
</evidence>
<dbReference type="NCBIfam" id="TIGR00229">
    <property type="entry name" value="sensory_box"/>
    <property type="match status" value="2"/>
</dbReference>
<dbReference type="Pfam" id="PF01740">
    <property type="entry name" value="STAS"/>
    <property type="match status" value="1"/>
</dbReference>
<feature type="domain" description="PAC" evidence="4">
    <location>
        <begin position="261"/>
        <end position="313"/>
    </location>
</feature>
<dbReference type="CDD" id="cd00130">
    <property type="entry name" value="PAS"/>
    <property type="match status" value="2"/>
</dbReference>
<dbReference type="Proteomes" id="UP000309215">
    <property type="component" value="Unassembled WGS sequence"/>
</dbReference>
<comment type="caution">
    <text evidence="6">The sequence shown here is derived from an EMBL/GenBank/DDBJ whole genome shotgun (WGS) entry which is preliminary data.</text>
</comment>
<dbReference type="Gene3D" id="3.30.750.24">
    <property type="entry name" value="STAS domain"/>
    <property type="match status" value="1"/>
</dbReference>
<dbReference type="PANTHER" id="PTHR33745:SF3">
    <property type="entry name" value="RSBT CO-ANTAGONIST PROTEIN RSBRC"/>
    <property type="match status" value="1"/>
</dbReference>
<dbReference type="Pfam" id="PF13426">
    <property type="entry name" value="PAS_9"/>
    <property type="match status" value="2"/>
</dbReference>
<organism evidence="6 7">
    <name type="scientific">Polyangium fumosum</name>
    <dbReference type="NCBI Taxonomy" id="889272"/>
    <lineage>
        <taxon>Bacteria</taxon>
        <taxon>Pseudomonadati</taxon>
        <taxon>Myxococcota</taxon>
        <taxon>Polyangia</taxon>
        <taxon>Polyangiales</taxon>
        <taxon>Polyangiaceae</taxon>
        <taxon>Polyangium</taxon>
    </lineage>
</organism>
<evidence type="ECO:0000256" key="1">
    <source>
        <dbReference type="ARBA" id="ARBA00022553"/>
    </source>
</evidence>
<keyword evidence="2" id="KW-0175">Coiled coil</keyword>
<gene>
    <name evidence="6" type="ORF">E8A74_30265</name>
</gene>
<dbReference type="SUPFAM" id="SSF52091">
    <property type="entry name" value="SpoIIaa-like"/>
    <property type="match status" value="1"/>
</dbReference>
<evidence type="ECO:0000259" key="5">
    <source>
        <dbReference type="PROSITE" id="PS50801"/>
    </source>
</evidence>
<keyword evidence="7" id="KW-1185">Reference proteome</keyword>
<sequence>MAVSGGPAARGRFAHAARATCLGGWLQGRIGRRGGPMLEAFDMETSTLKAALLPERENLIETLIGEILEVAPFYSAFPRSAQLAMAARLIDLYLDALDEVKPEALRTYGIEVYTRRQEQGASLLEVLHGISIGRRAMSRIALLRVPMAELAGEILTRVEQASDELVRVAVAVYEKRRDTERRAFEALEQRYQDLYQRTPALMHSLDHEGRLTTVSDRWLEFLGYTRDEVLGRRSIEFVTEETRKRALAEHFPRLRREGRVDGADAQFVKKTGEVVDARLSSVAVRDERGEIQQILAVFEDVTAEVQAIRALRESEERWRGLTELAPLPLAVHKGGVFLWVNEALSRLLGLPRDEIVGMNVLRIVHPDDHALLIDRLRKSKDGRIALPPIEERYLHADGSVIYADVAARPILFEGEEATQIAVVDVTARKHAEHVQRQNEAQARLIEAQEETLRALSTPLIPIGAGILVTPLIGRITGDRAAGILETIAAGVVAQGARVAIVDVTGVPEADVSVAEALVRVAQAIRLLGAEVVITGIQPSIARTLVDLGADLGSLATRATLRDGITYALRHSSRRRL</sequence>
<dbReference type="EMBL" id="SSMQ01000037">
    <property type="protein sequence ID" value="TKD01865.1"/>
    <property type="molecule type" value="Genomic_DNA"/>
</dbReference>
<feature type="domain" description="PAS" evidence="3">
    <location>
        <begin position="314"/>
        <end position="383"/>
    </location>
</feature>
<dbReference type="CDD" id="cd07041">
    <property type="entry name" value="STAS_RsbR_RsbS_like"/>
    <property type="match status" value="1"/>
</dbReference>
<evidence type="ECO:0000259" key="4">
    <source>
        <dbReference type="PROSITE" id="PS50113"/>
    </source>
</evidence>
<dbReference type="InterPro" id="IPR051932">
    <property type="entry name" value="Bact_StressResp_Reg"/>
</dbReference>
<dbReference type="InterPro" id="IPR000014">
    <property type="entry name" value="PAS"/>
</dbReference>
<dbReference type="PROSITE" id="PS50801">
    <property type="entry name" value="STAS"/>
    <property type="match status" value="1"/>
</dbReference>
<dbReference type="InterPro" id="IPR036513">
    <property type="entry name" value="STAS_dom_sf"/>
</dbReference>
<dbReference type="AlphaFoldDB" id="A0A4U1J3Y9"/>
<dbReference type="InterPro" id="IPR002645">
    <property type="entry name" value="STAS_dom"/>
</dbReference>